<sequence length="50" mass="5498">MIAAIQVIRIAAIFLFGRDESSSFVPFGQSRFAIRGQSTNSFGAVSRSFR</sequence>
<protein>
    <submittedName>
        <fullName evidence="1">Uncharacterized protein</fullName>
    </submittedName>
</protein>
<dbReference type="Proteomes" id="UP000036367">
    <property type="component" value="Unassembled WGS sequence"/>
</dbReference>
<dbReference type="EMBL" id="LECT01000015">
    <property type="protein sequence ID" value="KLU06237.1"/>
    <property type="molecule type" value="Genomic_DNA"/>
</dbReference>
<name>A0A0J1BI72_RHOIS</name>
<dbReference type="PATRIC" id="fig|595434.4.peg.1385"/>
<accession>A0A0J1BI72</accession>
<dbReference type="STRING" id="595434.RISK_001448"/>
<reference evidence="1" key="1">
    <citation type="submission" date="2015-05" db="EMBL/GenBank/DDBJ databases">
        <title>Permanent draft genome of Rhodopirellula islandicus K833.</title>
        <authorList>
            <person name="Kizina J."/>
            <person name="Richter M."/>
            <person name="Glockner F.O."/>
            <person name="Harder J."/>
        </authorList>
    </citation>
    <scope>NUCLEOTIDE SEQUENCE [LARGE SCALE GENOMIC DNA]</scope>
    <source>
        <strain evidence="1">K833</strain>
    </source>
</reference>
<gene>
    <name evidence="1" type="ORF">RISK_001448</name>
</gene>
<organism evidence="1 2">
    <name type="scientific">Rhodopirellula islandica</name>
    <dbReference type="NCBI Taxonomy" id="595434"/>
    <lineage>
        <taxon>Bacteria</taxon>
        <taxon>Pseudomonadati</taxon>
        <taxon>Planctomycetota</taxon>
        <taxon>Planctomycetia</taxon>
        <taxon>Pirellulales</taxon>
        <taxon>Pirellulaceae</taxon>
        <taxon>Rhodopirellula</taxon>
    </lineage>
</organism>
<comment type="caution">
    <text evidence="1">The sequence shown here is derived from an EMBL/GenBank/DDBJ whole genome shotgun (WGS) entry which is preliminary data.</text>
</comment>
<keyword evidence="2" id="KW-1185">Reference proteome</keyword>
<proteinExistence type="predicted"/>
<evidence type="ECO:0000313" key="2">
    <source>
        <dbReference type="Proteomes" id="UP000036367"/>
    </source>
</evidence>
<evidence type="ECO:0000313" key="1">
    <source>
        <dbReference type="EMBL" id="KLU06237.1"/>
    </source>
</evidence>
<dbReference type="AlphaFoldDB" id="A0A0J1BI72"/>